<keyword evidence="9" id="KW-1185">Reference proteome</keyword>
<evidence type="ECO:0000256" key="1">
    <source>
        <dbReference type="ARBA" id="ARBA00000971"/>
    </source>
</evidence>
<evidence type="ECO:0000256" key="2">
    <source>
        <dbReference type="ARBA" id="ARBA00013194"/>
    </source>
</evidence>
<comment type="catalytic activity">
    <reaction evidence="1 5">
        <text>[protein]-peptidylproline (omega=180) = [protein]-peptidylproline (omega=0)</text>
        <dbReference type="Rhea" id="RHEA:16237"/>
        <dbReference type="Rhea" id="RHEA-COMP:10747"/>
        <dbReference type="Rhea" id="RHEA-COMP:10748"/>
        <dbReference type="ChEBI" id="CHEBI:83833"/>
        <dbReference type="ChEBI" id="CHEBI:83834"/>
        <dbReference type="EC" id="5.2.1.8"/>
    </reaction>
</comment>
<dbReference type="VEuPathDB" id="GiardiaDB:GMRT_12873"/>
<dbReference type="Pfam" id="PF00254">
    <property type="entry name" value="FKBP_C"/>
    <property type="match status" value="1"/>
</dbReference>
<dbReference type="InterPro" id="IPR046357">
    <property type="entry name" value="PPIase_dom_sf"/>
</dbReference>
<comment type="caution">
    <text evidence="8">The sequence shown here is derived from an EMBL/GenBank/DDBJ whole genome shotgun (WGS) entry which is preliminary data.</text>
</comment>
<evidence type="ECO:0000313" key="8">
    <source>
        <dbReference type="EMBL" id="TNJ27608.1"/>
    </source>
</evidence>
<dbReference type="PANTHER" id="PTHR43811">
    <property type="entry name" value="FKBP-TYPE PEPTIDYL-PROLYL CIS-TRANS ISOMERASE FKPA"/>
    <property type="match status" value="1"/>
</dbReference>
<evidence type="ECO:0000256" key="3">
    <source>
        <dbReference type="ARBA" id="ARBA00023110"/>
    </source>
</evidence>
<protein>
    <recommendedName>
        <fullName evidence="2 5">peptidylprolyl isomerase</fullName>
        <ecNumber evidence="2 5">5.2.1.8</ecNumber>
    </recommendedName>
</protein>
<dbReference type="PANTHER" id="PTHR43811:SF19">
    <property type="entry name" value="39 KDA FK506-BINDING NUCLEAR PROTEIN"/>
    <property type="match status" value="1"/>
</dbReference>
<reference evidence="8 9" key="1">
    <citation type="submission" date="2019-05" db="EMBL/GenBank/DDBJ databases">
        <title>The compact genome of Giardia muris reveals important steps in the evolution of intestinal protozoan parasites.</title>
        <authorList>
            <person name="Xu F."/>
            <person name="Jimenez-Gonzalez A."/>
            <person name="Einarsson E."/>
            <person name="Astvaldsson A."/>
            <person name="Peirasmaki D."/>
            <person name="Eckmann L."/>
            <person name="Andersson J.O."/>
            <person name="Svard S.G."/>
            <person name="Jerlstrom-Hultqvist J."/>
        </authorList>
    </citation>
    <scope>NUCLEOTIDE SEQUENCE [LARGE SCALE GENOMIC DNA]</scope>
    <source>
        <strain evidence="8 9">Roberts-Thomson</strain>
    </source>
</reference>
<dbReference type="EMBL" id="VDLU01000003">
    <property type="protein sequence ID" value="TNJ27608.1"/>
    <property type="molecule type" value="Genomic_DNA"/>
</dbReference>
<evidence type="ECO:0000313" key="9">
    <source>
        <dbReference type="Proteomes" id="UP000315496"/>
    </source>
</evidence>
<evidence type="ECO:0000259" key="7">
    <source>
        <dbReference type="PROSITE" id="PS50059"/>
    </source>
</evidence>
<dbReference type="Gene3D" id="3.10.50.40">
    <property type="match status" value="1"/>
</dbReference>
<gene>
    <name evidence="8" type="ORF">GMRT_12873</name>
</gene>
<feature type="region of interest" description="Disordered" evidence="6">
    <location>
        <begin position="120"/>
        <end position="139"/>
    </location>
</feature>
<dbReference type="OrthoDB" id="1902587at2759"/>
<dbReference type="EC" id="5.2.1.8" evidence="2 5"/>
<evidence type="ECO:0000256" key="4">
    <source>
        <dbReference type="ARBA" id="ARBA00023235"/>
    </source>
</evidence>
<name>A0A4Z1SVJ6_GIAMU</name>
<feature type="domain" description="PPIase FKBP-type" evidence="7">
    <location>
        <begin position="232"/>
        <end position="320"/>
    </location>
</feature>
<keyword evidence="3 5" id="KW-0697">Rotamase</keyword>
<dbReference type="AlphaFoldDB" id="A0A4Z1SVJ6"/>
<keyword evidence="4 5" id="KW-0413">Isomerase</keyword>
<dbReference type="InterPro" id="IPR001179">
    <property type="entry name" value="PPIase_FKBP_dom"/>
</dbReference>
<evidence type="ECO:0000256" key="5">
    <source>
        <dbReference type="PROSITE-ProRule" id="PRU00277"/>
    </source>
</evidence>
<dbReference type="Proteomes" id="UP000315496">
    <property type="component" value="Chromosome 3"/>
</dbReference>
<dbReference type="PROSITE" id="PS50059">
    <property type="entry name" value="FKBP_PPIASE"/>
    <property type="match status" value="1"/>
</dbReference>
<sequence>MSAEEVSFGGRMLALGRHLSVPFSFELTGAATAVVPMQPDALVTLRGVAFAAGFEGDEPHVVELTHGHAAPARAVVARLVPGRVEAVRLEIPLSAHAERVALSLARGAGPVSVFGTIETRLDGDESGDDEGSGCDGCGDLAAYPAEPARKGAAEAREAIKRRLEENRRDVLAQEERRDERDERRGEKREEQKPRDGKAEKKRKDAGGPVFRDVRGVKVCDVVEGSGPGVKQGQRASVGYVLRLGDANGRVLDETRGKKFKFRVGVGEVISGWDIGVAGMRAGGKRLIVVPPHLGYGKKGVPPDIPPDATLHFEVVLHGFQ</sequence>
<dbReference type="GO" id="GO:0003755">
    <property type="term" value="F:peptidyl-prolyl cis-trans isomerase activity"/>
    <property type="evidence" value="ECO:0007669"/>
    <property type="project" value="UniProtKB-KW"/>
</dbReference>
<feature type="region of interest" description="Disordered" evidence="6">
    <location>
        <begin position="173"/>
        <end position="207"/>
    </location>
</feature>
<dbReference type="SUPFAM" id="SSF54534">
    <property type="entry name" value="FKBP-like"/>
    <property type="match status" value="1"/>
</dbReference>
<accession>A0A4Z1SVJ6</accession>
<organism evidence="8 9">
    <name type="scientific">Giardia muris</name>
    <dbReference type="NCBI Taxonomy" id="5742"/>
    <lineage>
        <taxon>Eukaryota</taxon>
        <taxon>Metamonada</taxon>
        <taxon>Diplomonadida</taxon>
        <taxon>Hexamitidae</taxon>
        <taxon>Giardiinae</taxon>
        <taxon>Giardia</taxon>
    </lineage>
</organism>
<proteinExistence type="predicted"/>
<evidence type="ECO:0000256" key="6">
    <source>
        <dbReference type="SAM" id="MobiDB-lite"/>
    </source>
</evidence>